<organism evidence="5 6">
    <name type="scientific">Ornithorhynchus anatinus</name>
    <name type="common">Duckbill platypus</name>
    <dbReference type="NCBI Taxonomy" id="9258"/>
    <lineage>
        <taxon>Eukaryota</taxon>
        <taxon>Metazoa</taxon>
        <taxon>Chordata</taxon>
        <taxon>Craniata</taxon>
        <taxon>Vertebrata</taxon>
        <taxon>Euteleostomi</taxon>
        <taxon>Mammalia</taxon>
        <taxon>Monotremata</taxon>
        <taxon>Ornithorhynchidae</taxon>
        <taxon>Ornithorhynchus</taxon>
    </lineage>
</organism>
<dbReference type="SUPFAM" id="SSF48726">
    <property type="entry name" value="Immunoglobulin"/>
    <property type="match status" value="1"/>
</dbReference>
<dbReference type="InterPro" id="IPR013783">
    <property type="entry name" value="Ig-like_fold"/>
</dbReference>
<dbReference type="Ensembl" id="ENSOANT00000017172.3">
    <property type="protein sequence ID" value="ENSOANP00000017169.3"/>
    <property type="gene ID" value="ENSOANG00000010836.4"/>
</dbReference>
<evidence type="ECO:0000313" key="6">
    <source>
        <dbReference type="Proteomes" id="UP000002279"/>
    </source>
</evidence>
<protein>
    <submittedName>
        <fullName evidence="5">B and T lymphocyte associated</fullName>
    </submittedName>
</protein>
<feature type="signal peptide" evidence="3">
    <location>
        <begin position="1"/>
        <end position="26"/>
    </location>
</feature>
<reference evidence="5 6" key="1">
    <citation type="journal article" date="2008" name="Nature">
        <title>Genome analysis of the platypus reveals unique signatures of evolution.</title>
        <authorList>
            <person name="Warren W.C."/>
            <person name="Hillier L.W."/>
            <person name="Marshall Graves J.A."/>
            <person name="Birney E."/>
            <person name="Ponting C.P."/>
            <person name="Grutzner F."/>
            <person name="Belov K."/>
            <person name="Miller W."/>
            <person name="Clarke L."/>
            <person name="Chinwalla A.T."/>
            <person name="Yang S.P."/>
            <person name="Heger A."/>
            <person name="Locke D.P."/>
            <person name="Miethke P."/>
            <person name="Waters P.D."/>
            <person name="Veyrunes F."/>
            <person name="Fulton L."/>
            <person name="Fulton B."/>
            <person name="Graves T."/>
            <person name="Wallis J."/>
            <person name="Puente X.S."/>
            <person name="Lopez-Otin C."/>
            <person name="Ordonez G.R."/>
            <person name="Eichler E.E."/>
            <person name="Chen L."/>
            <person name="Cheng Z."/>
            <person name="Deakin J.E."/>
            <person name="Alsop A."/>
            <person name="Thompson K."/>
            <person name="Kirby P."/>
            <person name="Papenfuss A.T."/>
            <person name="Wakefield M.J."/>
            <person name="Olender T."/>
            <person name="Lancet D."/>
            <person name="Huttley G.A."/>
            <person name="Smit A.F."/>
            <person name="Pask A."/>
            <person name="Temple-Smith P."/>
            <person name="Batzer M.A."/>
            <person name="Walker J.A."/>
            <person name="Konkel M.K."/>
            <person name="Harris R.S."/>
            <person name="Whittington C.M."/>
            <person name="Wong E.S."/>
            <person name="Gemmell N.J."/>
            <person name="Buschiazzo E."/>
            <person name="Vargas Jentzsch I.M."/>
            <person name="Merkel A."/>
            <person name="Schmitz J."/>
            <person name="Zemann A."/>
            <person name="Churakov G."/>
            <person name="Kriegs J.O."/>
            <person name="Brosius J."/>
            <person name="Murchison E.P."/>
            <person name="Sachidanandam R."/>
            <person name="Smith C."/>
            <person name="Hannon G.J."/>
            <person name="Tsend-Ayush E."/>
            <person name="McMillan D."/>
            <person name="Attenborough R."/>
            <person name="Rens W."/>
            <person name="Ferguson-Smith M."/>
            <person name="Lefevre C.M."/>
            <person name="Sharp J.A."/>
            <person name="Nicholas K.R."/>
            <person name="Ray D.A."/>
            <person name="Kube M."/>
            <person name="Reinhardt R."/>
            <person name="Pringle T.H."/>
            <person name="Taylor J."/>
            <person name="Jones R.C."/>
            <person name="Nixon B."/>
            <person name="Dacheux J.L."/>
            <person name="Niwa H."/>
            <person name="Sekita Y."/>
            <person name="Huang X."/>
            <person name="Stark A."/>
            <person name="Kheradpour P."/>
            <person name="Kellis M."/>
            <person name="Flicek P."/>
            <person name="Chen Y."/>
            <person name="Webber C."/>
            <person name="Hardison R."/>
            <person name="Nelson J."/>
            <person name="Hallsworth-Pepin K."/>
            <person name="Delehaunty K."/>
            <person name="Markovic C."/>
            <person name="Minx P."/>
            <person name="Feng Y."/>
            <person name="Kremitzki C."/>
            <person name="Mitreva M."/>
            <person name="Glasscock J."/>
            <person name="Wylie T."/>
            <person name="Wohldmann P."/>
            <person name="Thiru P."/>
            <person name="Nhan M.N."/>
            <person name="Pohl C.S."/>
            <person name="Smith S.M."/>
            <person name="Hou S."/>
            <person name="Nefedov M."/>
            <person name="de Jong P.J."/>
            <person name="Renfree M.B."/>
            <person name="Mardis E.R."/>
            <person name="Wilson R.K."/>
        </authorList>
    </citation>
    <scope>NUCLEOTIDE SEQUENCE [LARGE SCALE GENOMIC DNA]</scope>
    <source>
        <strain evidence="5 6">Glennie</strain>
    </source>
</reference>
<feature type="transmembrane region" description="Helical" evidence="2">
    <location>
        <begin position="159"/>
        <end position="185"/>
    </location>
</feature>
<dbReference type="InterPro" id="IPR007110">
    <property type="entry name" value="Ig-like_dom"/>
</dbReference>
<dbReference type="FunCoup" id="F6RQJ8">
    <property type="interactions" value="472"/>
</dbReference>
<dbReference type="CTD" id="151888"/>
<dbReference type="PANTHER" id="PTHR37996">
    <property type="entry name" value="B- AND T-LYMPHOCYTE ATTENUATOR"/>
    <property type="match status" value="1"/>
</dbReference>
<dbReference type="STRING" id="9258.ENSOANP00000017169"/>
<dbReference type="eggNOG" id="ENOG502SGTG">
    <property type="taxonomic scope" value="Eukaryota"/>
</dbReference>
<dbReference type="InterPro" id="IPR039257">
    <property type="entry name" value="BTLA"/>
</dbReference>
<name>F6RQJ8_ORNAN</name>
<evidence type="ECO:0000256" key="2">
    <source>
        <dbReference type="SAM" id="Phobius"/>
    </source>
</evidence>
<dbReference type="GeneID" id="103169265"/>
<dbReference type="HOGENOM" id="CLU_085244_0_0_1"/>
<evidence type="ECO:0000313" key="5">
    <source>
        <dbReference type="Ensembl" id="ENSOANP00000017169.3"/>
    </source>
</evidence>
<reference evidence="5" key="2">
    <citation type="submission" date="2025-08" db="UniProtKB">
        <authorList>
            <consortium name="Ensembl"/>
        </authorList>
    </citation>
    <scope>IDENTIFICATION</scope>
    <source>
        <strain evidence="5">Glennie</strain>
    </source>
</reference>
<sequence length="295" mass="32851">MPTRELLPHLLLLLLHILVALALVSSQSDPCSEEVRIKRDSNHTLWSGESFILKCPVIYCAVRPTVSWCVLYHSHCFRLQNMLQNTTEKNNTLELNLYFQPAWVNDTGLYICEANFSKKTIRSHQVTIIVKEGAQINTTNPPSNFTGTSRPKTPVASSWLLPILASVAAACTFIIICSSLSYCLWRHRAKQKRAPAARNLPDLPQTPAEVWPLYHTGAGSQSSPPATTIVYDNDDDPRGKGPARPEAVYSNQNSETQLPIVYASLNHSTKGRSCPRKGTAVKEEFTEYTAICVRS</sequence>
<accession>F6RQJ8</accession>
<gene>
    <name evidence="5" type="primary">BTLA</name>
</gene>
<dbReference type="InterPro" id="IPR036179">
    <property type="entry name" value="Ig-like_dom_sf"/>
</dbReference>
<dbReference type="PANTHER" id="PTHR37996:SF1">
    <property type="entry name" value="B- AND T-LYMPHOCYTE ATTENUATOR"/>
    <property type="match status" value="1"/>
</dbReference>
<dbReference type="RefSeq" id="XP_007662643.1">
    <property type="nucleotide sequence ID" value="XM_007664453.2"/>
</dbReference>
<dbReference type="PROSITE" id="PS50835">
    <property type="entry name" value="IG_LIKE"/>
    <property type="match status" value="1"/>
</dbReference>
<feature type="chain" id="PRO_5027649003" evidence="3">
    <location>
        <begin position="27"/>
        <end position="295"/>
    </location>
</feature>
<feature type="region of interest" description="Disordered" evidence="1">
    <location>
        <begin position="213"/>
        <end position="247"/>
    </location>
</feature>
<dbReference type="AlphaFoldDB" id="F6RQJ8"/>
<dbReference type="SMART" id="SM00409">
    <property type="entry name" value="IG"/>
    <property type="match status" value="1"/>
</dbReference>
<dbReference type="OMA" id="TPIWIFY"/>
<dbReference type="GO" id="GO:0005886">
    <property type="term" value="C:plasma membrane"/>
    <property type="evidence" value="ECO:0000318"/>
    <property type="project" value="GO_Central"/>
</dbReference>
<proteinExistence type="predicted"/>
<dbReference type="GO" id="GO:0002768">
    <property type="term" value="P:immune response-regulating cell surface receptor signaling pathway"/>
    <property type="evidence" value="ECO:0000318"/>
    <property type="project" value="GO_Central"/>
</dbReference>
<evidence type="ECO:0000256" key="3">
    <source>
        <dbReference type="SAM" id="SignalP"/>
    </source>
</evidence>
<evidence type="ECO:0000256" key="1">
    <source>
        <dbReference type="SAM" id="MobiDB-lite"/>
    </source>
</evidence>
<dbReference type="Gene3D" id="2.60.40.10">
    <property type="entry name" value="Immunoglobulins"/>
    <property type="match status" value="1"/>
</dbReference>
<feature type="domain" description="Ig-like" evidence="4">
    <location>
        <begin position="30"/>
        <end position="122"/>
    </location>
</feature>
<evidence type="ECO:0000259" key="4">
    <source>
        <dbReference type="PROSITE" id="PS50835"/>
    </source>
</evidence>
<dbReference type="GO" id="GO:0038023">
    <property type="term" value="F:signaling receptor activity"/>
    <property type="evidence" value="ECO:0000318"/>
    <property type="project" value="GO_Central"/>
</dbReference>
<dbReference type="Bgee" id="ENSOANG00000010836">
    <property type="expression patterns" value="Expressed in liver and 5 other cell types or tissues"/>
</dbReference>
<keyword evidence="3" id="KW-0732">Signal</keyword>
<dbReference type="OrthoDB" id="9947981at2759"/>
<dbReference type="GeneTree" id="ENSGT00390000017390"/>
<keyword evidence="6" id="KW-1185">Reference proteome</keyword>
<keyword evidence="2" id="KW-0812">Transmembrane</keyword>
<keyword evidence="2" id="KW-1133">Transmembrane helix</keyword>
<dbReference type="InParanoid" id="F6RQJ8"/>
<dbReference type="Proteomes" id="UP000002279">
    <property type="component" value="Chromosome 18"/>
</dbReference>
<keyword evidence="2" id="KW-0472">Membrane</keyword>
<dbReference type="InterPro" id="IPR003599">
    <property type="entry name" value="Ig_sub"/>
</dbReference>
<dbReference type="KEGG" id="oaa:103169265"/>
<reference evidence="5" key="3">
    <citation type="submission" date="2025-09" db="UniProtKB">
        <authorList>
            <consortium name="Ensembl"/>
        </authorList>
    </citation>
    <scope>IDENTIFICATION</scope>
    <source>
        <strain evidence="5">Glennie</strain>
    </source>
</reference>